<dbReference type="Gene3D" id="3.40.50.10540">
    <property type="entry name" value="Crotonobetainyl-coa:carnitine coa-transferase, domain 1"/>
    <property type="match status" value="1"/>
</dbReference>
<dbReference type="InterPro" id="IPR044855">
    <property type="entry name" value="CoA-Trfase_III_dom3_sf"/>
</dbReference>
<dbReference type="Gene3D" id="3.30.1540.10">
    <property type="entry name" value="formyl-coa transferase, domain 3"/>
    <property type="match status" value="1"/>
</dbReference>
<dbReference type="PANTHER" id="PTHR48207:SF3">
    <property type="entry name" value="SUCCINATE--HYDROXYMETHYLGLUTARATE COA-TRANSFERASE"/>
    <property type="match status" value="1"/>
</dbReference>
<dbReference type="EMBL" id="CAFABK010000066">
    <property type="protein sequence ID" value="CAB4833659.1"/>
    <property type="molecule type" value="Genomic_DNA"/>
</dbReference>
<reference evidence="2" key="1">
    <citation type="submission" date="2020-05" db="EMBL/GenBank/DDBJ databases">
        <authorList>
            <person name="Chiriac C."/>
            <person name="Salcher M."/>
            <person name="Ghai R."/>
            <person name="Kavagutti S V."/>
        </authorList>
    </citation>
    <scope>NUCLEOTIDE SEQUENCE</scope>
</reference>
<evidence type="ECO:0000256" key="1">
    <source>
        <dbReference type="ARBA" id="ARBA00022679"/>
    </source>
</evidence>
<name>A0A6J7ANL7_9ZZZZ</name>
<gene>
    <name evidence="2" type="ORF">UFOPK3204_01294</name>
</gene>
<dbReference type="Pfam" id="PF02515">
    <property type="entry name" value="CoA_transf_3"/>
    <property type="match status" value="1"/>
</dbReference>
<dbReference type="GO" id="GO:0008410">
    <property type="term" value="F:CoA-transferase activity"/>
    <property type="evidence" value="ECO:0007669"/>
    <property type="project" value="TreeGrafter"/>
</dbReference>
<dbReference type="InterPro" id="IPR050483">
    <property type="entry name" value="CoA-transferase_III_domain"/>
</dbReference>
<keyword evidence="1" id="KW-0808">Transferase</keyword>
<dbReference type="PANTHER" id="PTHR48207">
    <property type="entry name" value="SUCCINATE--HYDROXYMETHYLGLUTARATE COA-TRANSFERASE"/>
    <property type="match status" value="1"/>
</dbReference>
<organism evidence="2">
    <name type="scientific">freshwater metagenome</name>
    <dbReference type="NCBI Taxonomy" id="449393"/>
    <lineage>
        <taxon>unclassified sequences</taxon>
        <taxon>metagenomes</taxon>
        <taxon>ecological metagenomes</taxon>
    </lineage>
</organism>
<proteinExistence type="predicted"/>
<dbReference type="InterPro" id="IPR023606">
    <property type="entry name" value="CoA-Trfase_III_dom_1_sf"/>
</dbReference>
<sequence>MSKDSAPLAGIVVVSVEQAISAPFATRQLADLGATVIKIERPEGDFARHYDSLVKGNSAFFVWANVGKQSVAIDLRNPDDERLLKSLIAGADVFIHNMSPAAAIGRGIDADTLRAEYPKLIVCAISGYGPDGPRSDDKAYDLAIQAEAGAFSVTGDEVMSKVGFSVADIAAGMYALTSVLAALVRRDRTGEGASIHVSMLEALAEWLAAPLYAANYGTGQAARTGRRHHAIAPYGTFPLSDGRTILIAVQSDGEWQALAVHLLDDPALGFDQRFATNSDRLANVVELEVLISEQLASISAHEAMVRLAAGRIAVARVNELSGVWQHEQLRARGHFHEVQTEHGPVELLDPPFDISGWVRPPSSIPGIGEHDLAVLDSIIARGRRQRG</sequence>
<accession>A0A6J7ANL7</accession>
<evidence type="ECO:0000313" key="2">
    <source>
        <dbReference type="EMBL" id="CAB4833659.1"/>
    </source>
</evidence>
<dbReference type="InterPro" id="IPR003673">
    <property type="entry name" value="CoA-Trfase_fam_III"/>
</dbReference>
<dbReference type="AlphaFoldDB" id="A0A6J7ANL7"/>
<protein>
    <submittedName>
        <fullName evidence="2">Unannotated protein</fullName>
    </submittedName>
</protein>
<dbReference type="SUPFAM" id="SSF89796">
    <property type="entry name" value="CoA-transferase family III (CaiB/BaiF)"/>
    <property type="match status" value="1"/>
</dbReference>